<keyword evidence="3" id="KW-0808">Transferase</keyword>
<dbReference type="GO" id="GO:0008168">
    <property type="term" value="F:methyltransferase activity"/>
    <property type="evidence" value="ECO:0007669"/>
    <property type="project" value="UniProtKB-KW"/>
</dbReference>
<proteinExistence type="predicted"/>
<sequence>MANNDRIYEAYNGTLGEKFQEETVTRIHWILKEADPCQKILDIGCSQGIISLLLAEAGKNVTGIDIQQEAIDFARNLQNTEYPAVKGRVTFSCTDFLKFQSSETYDCIIITEVIEHLDTPGLFLEKACSLLTRNGKCIISTPFGVCLHPDHKATYYVTNFTSLLHLYFHIENVEFIENWMGAVCSLPTDEDILDSIHYYSLEENGFLKKEMQYLETIQKLQEVSAQSNEKYQLALQHYETAKSWLAAKNSRIQQSDHTIEQQQGTIANLNESLEAANEKYKTALANYEILKNWHNDKIQENERLQTELDDCRTLMEKMEKQLSDCFQDYDFSISKMEQLSHMLTRLEIQNKTLAQKNNEQKAVLDKIDNNFFGRLAIKLYHLYQKYFHKWLRRGHKK</sequence>
<evidence type="ECO:0000313" key="4">
    <source>
        <dbReference type="Proteomes" id="UP000823891"/>
    </source>
</evidence>
<dbReference type="GO" id="GO:0032259">
    <property type="term" value="P:methylation"/>
    <property type="evidence" value="ECO:0007669"/>
    <property type="project" value="UniProtKB-KW"/>
</dbReference>
<keyword evidence="1" id="KW-0175">Coiled coil</keyword>
<feature type="coiled-coil region" evidence="1">
    <location>
        <begin position="259"/>
        <end position="363"/>
    </location>
</feature>
<evidence type="ECO:0000313" key="3">
    <source>
        <dbReference type="EMBL" id="HJC25622.1"/>
    </source>
</evidence>
<accession>A0A9D2SSK0</accession>
<feature type="domain" description="Methyltransferase" evidence="2">
    <location>
        <begin position="39"/>
        <end position="143"/>
    </location>
</feature>
<dbReference type="Pfam" id="PF13847">
    <property type="entry name" value="Methyltransf_31"/>
    <property type="match status" value="1"/>
</dbReference>
<organism evidence="3 4">
    <name type="scientific">Candidatus Eisenbergiella merdavium</name>
    <dbReference type="NCBI Taxonomy" id="2838551"/>
    <lineage>
        <taxon>Bacteria</taxon>
        <taxon>Bacillati</taxon>
        <taxon>Bacillota</taxon>
        <taxon>Clostridia</taxon>
        <taxon>Lachnospirales</taxon>
        <taxon>Lachnospiraceae</taxon>
        <taxon>Eisenbergiella</taxon>
    </lineage>
</organism>
<dbReference type="PANTHER" id="PTHR43861:SF6">
    <property type="entry name" value="METHYLTRANSFERASE TYPE 11"/>
    <property type="match status" value="1"/>
</dbReference>
<dbReference type="PANTHER" id="PTHR43861">
    <property type="entry name" value="TRANS-ACONITATE 2-METHYLTRANSFERASE-RELATED"/>
    <property type="match status" value="1"/>
</dbReference>
<gene>
    <name evidence="3" type="ORF">H9761_18325</name>
</gene>
<dbReference type="AlphaFoldDB" id="A0A9D2SSK0"/>
<dbReference type="EMBL" id="DWWS01000069">
    <property type="protein sequence ID" value="HJC25622.1"/>
    <property type="molecule type" value="Genomic_DNA"/>
</dbReference>
<dbReference type="InterPro" id="IPR025714">
    <property type="entry name" value="Methyltranfer_dom"/>
</dbReference>
<evidence type="ECO:0000259" key="2">
    <source>
        <dbReference type="Pfam" id="PF13847"/>
    </source>
</evidence>
<dbReference type="SUPFAM" id="SSF53335">
    <property type="entry name" value="S-adenosyl-L-methionine-dependent methyltransferases"/>
    <property type="match status" value="1"/>
</dbReference>
<name>A0A9D2SSK0_9FIRM</name>
<keyword evidence="3" id="KW-0489">Methyltransferase</keyword>
<dbReference type="InterPro" id="IPR029063">
    <property type="entry name" value="SAM-dependent_MTases_sf"/>
</dbReference>
<dbReference type="CDD" id="cd02440">
    <property type="entry name" value="AdoMet_MTases"/>
    <property type="match status" value="1"/>
</dbReference>
<dbReference type="Proteomes" id="UP000823891">
    <property type="component" value="Unassembled WGS sequence"/>
</dbReference>
<comment type="caution">
    <text evidence="3">The sequence shown here is derived from an EMBL/GenBank/DDBJ whole genome shotgun (WGS) entry which is preliminary data.</text>
</comment>
<protein>
    <submittedName>
        <fullName evidence="3">Methyltransferase domain-containing protein</fullName>
    </submittedName>
</protein>
<reference evidence="3" key="2">
    <citation type="submission" date="2021-04" db="EMBL/GenBank/DDBJ databases">
        <authorList>
            <person name="Gilroy R."/>
        </authorList>
    </citation>
    <scope>NUCLEOTIDE SEQUENCE</scope>
    <source>
        <strain evidence="3">USAMLcec2-132</strain>
    </source>
</reference>
<reference evidence="3" key="1">
    <citation type="journal article" date="2021" name="PeerJ">
        <title>Extensive microbial diversity within the chicken gut microbiome revealed by metagenomics and culture.</title>
        <authorList>
            <person name="Gilroy R."/>
            <person name="Ravi A."/>
            <person name="Getino M."/>
            <person name="Pursley I."/>
            <person name="Horton D.L."/>
            <person name="Alikhan N.F."/>
            <person name="Baker D."/>
            <person name="Gharbi K."/>
            <person name="Hall N."/>
            <person name="Watson M."/>
            <person name="Adriaenssens E.M."/>
            <person name="Foster-Nyarko E."/>
            <person name="Jarju S."/>
            <person name="Secka A."/>
            <person name="Antonio M."/>
            <person name="Oren A."/>
            <person name="Chaudhuri R.R."/>
            <person name="La Ragione R."/>
            <person name="Hildebrand F."/>
            <person name="Pallen M.J."/>
        </authorList>
    </citation>
    <scope>NUCLEOTIDE SEQUENCE</scope>
    <source>
        <strain evidence="3">USAMLcec2-132</strain>
    </source>
</reference>
<evidence type="ECO:0000256" key="1">
    <source>
        <dbReference type="SAM" id="Coils"/>
    </source>
</evidence>
<dbReference type="Gene3D" id="3.40.50.150">
    <property type="entry name" value="Vaccinia Virus protein VP39"/>
    <property type="match status" value="1"/>
</dbReference>